<evidence type="ECO:0000313" key="1">
    <source>
        <dbReference type="EMBL" id="KXS18049.1"/>
    </source>
</evidence>
<sequence length="158" mass="17289">MFCELSLPGATQQVSTQRNRIISIYTLISTGERKDGLVGLKETCPGGRLVVSPESRWSTQTTTIRTCFIARPAGHSMIRWTWVKSARIKADSFPLVASGQRFVCKGTSPPNPLLDGSRSILRCVCHSKVQYSVCAAINLESGPFLREEAACFSLSHGL</sequence>
<keyword evidence="2" id="KW-1185">Reference proteome</keyword>
<name>A0A139AMS1_GONPJ</name>
<accession>A0A139AMS1</accession>
<proteinExistence type="predicted"/>
<dbReference type="Proteomes" id="UP000070544">
    <property type="component" value="Unassembled WGS sequence"/>
</dbReference>
<evidence type="ECO:0000313" key="2">
    <source>
        <dbReference type="Proteomes" id="UP000070544"/>
    </source>
</evidence>
<reference evidence="1 2" key="1">
    <citation type="journal article" date="2015" name="Genome Biol. Evol.">
        <title>Phylogenomic analyses indicate that early fungi evolved digesting cell walls of algal ancestors of land plants.</title>
        <authorList>
            <person name="Chang Y."/>
            <person name="Wang S."/>
            <person name="Sekimoto S."/>
            <person name="Aerts A.L."/>
            <person name="Choi C."/>
            <person name="Clum A."/>
            <person name="LaButti K.M."/>
            <person name="Lindquist E.A."/>
            <person name="Yee Ngan C."/>
            <person name="Ohm R.A."/>
            <person name="Salamov A.A."/>
            <person name="Grigoriev I.V."/>
            <person name="Spatafora J.W."/>
            <person name="Berbee M.L."/>
        </authorList>
    </citation>
    <scope>NUCLEOTIDE SEQUENCE [LARGE SCALE GENOMIC DNA]</scope>
    <source>
        <strain evidence="1 2">JEL478</strain>
    </source>
</reference>
<protein>
    <submittedName>
        <fullName evidence="1">Uncharacterized protein</fullName>
    </submittedName>
</protein>
<dbReference type="AlphaFoldDB" id="A0A139AMS1"/>
<organism evidence="1 2">
    <name type="scientific">Gonapodya prolifera (strain JEL478)</name>
    <name type="common">Monoblepharis prolifera</name>
    <dbReference type="NCBI Taxonomy" id="1344416"/>
    <lineage>
        <taxon>Eukaryota</taxon>
        <taxon>Fungi</taxon>
        <taxon>Fungi incertae sedis</taxon>
        <taxon>Chytridiomycota</taxon>
        <taxon>Chytridiomycota incertae sedis</taxon>
        <taxon>Monoblepharidomycetes</taxon>
        <taxon>Monoblepharidales</taxon>
        <taxon>Gonapodyaceae</taxon>
        <taxon>Gonapodya</taxon>
    </lineage>
</organism>
<dbReference type="EMBL" id="KQ965744">
    <property type="protein sequence ID" value="KXS18049.1"/>
    <property type="molecule type" value="Genomic_DNA"/>
</dbReference>
<gene>
    <name evidence="1" type="ORF">M427DRAFT_238161</name>
</gene>